<dbReference type="OrthoDB" id="6226461at2"/>
<dbReference type="EMBL" id="CP013187">
    <property type="protein sequence ID" value="ALO42435.1"/>
    <property type="molecule type" value="Genomic_DNA"/>
</dbReference>
<dbReference type="AlphaFoldDB" id="A0A0S2K2Z8"/>
<proteinExistence type="predicted"/>
<dbReference type="PATRIC" id="fig|161398.10.peg.1963"/>
<evidence type="ECO:0000313" key="2">
    <source>
        <dbReference type="Proteomes" id="UP000061457"/>
    </source>
</evidence>
<organism evidence="1 2">
    <name type="scientific">Pseudoalteromonas phenolica</name>
    <dbReference type="NCBI Taxonomy" id="161398"/>
    <lineage>
        <taxon>Bacteria</taxon>
        <taxon>Pseudomonadati</taxon>
        <taxon>Pseudomonadota</taxon>
        <taxon>Gammaproteobacteria</taxon>
        <taxon>Alteromonadales</taxon>
        <taxon>Pseudoalteromonadaceae</taxon>
        <taxon>Pseudoalteromonas</taxon>
    </lineage>
</organism>
<dbReference type="RefSeq" id="WP_058030096.1">
    <property type="nucleotide sequence ID" value="NZ_CP013187.1"/>
</dbReference>
<dbReference type="KEGG" id="pphe:PP2015_1935"/>
<protein>
    <submittedName>
        <fullName evidence="1">Uncharacterized protein</fullName>
    </submittedName>
</protein>
<evidence type="ECO:0000313" key="1">
    <source>
        <dbReference type="EMBL" id="ALO42435.1"/>
    </source>
</evidence>
<sequence length="223" mass="25889">MARVNNKAKLPDNPTLKDINWYKKQLNWGELPPFYHLVASSVSESDGLFQHGFDNAVTRLVDKRNWNLALLEGYEDDNGNISCDNKPRIAIDQVFTDRGFELWAIPYAKDKPLETDMLIKDNKFLEFNTWDPHSMKTLLRFNQLHKFIAFYFERGDVADKALILHSHKVVHKIITFLKKEMNVVTVKGVSIKEFYQLCEKDSRMCSDEIDLAQIMLGLGGYKE</sequence>
<accession>A0A0S2K2Z8</accession>
<dbReference type="Proteomes" id="UP000061457">
    <property type="component" value="Chromosome I"/>
</dbReference>
<gene>
    <name evidence="1" type="ORF">PP2015_1935</name>
</gene>
<dbReference type="STRING" id="161398.PP2015_1935"/>
<reference evidence="1 2" key="1">
    <citation type="submission" date="2015-11" db="EMBL/GenBank/DDBJ databases">
        <authorList>
            <person name="Zhang Y."/>
            <person name="Guo Z."/>
        </authorList>
    </citation>
    <scope>NUCLEOTIDE SEQUENCE [LARGE SCALE GENOMIC DNA]</scope>
    <source>
        <strain evidence="1 2">KCTC 12086</strain>
    </source>
</reference>
<keyword evidence="2" id="KW-1185">Reference proteome</keyword>
<name>A0A0S2K2Z8_9GAMM</name>